<organism evidence="2 3">
    <name type="scientific">Thiomicrorhabdus xiamenensis</name>
    <dbReference type="NCBI Taxonomy" id="2739063"/>
    <lineage>
        <taxon>Bacteria</taxon>
        <taxon>Pseudomonadati</taxon>
        <taxon>Pseudomonadota</taxon>
        <taxon>Gammaproteobacteria</taxon>
        <taxon>Thiotrichales</taxon>
        <taxon>Piscirickettsiaceae</taxon>
        <taxon>Thiomicrorhabdus</taxon>
    </lineage>
</organism>
<dbReference type="Proteomes" id="UP000504724">
    <property type="component" value="Chromosome"/>
</dbReference>
<dbReference type="InterPro" id="IPR012902">
    <property type="entry name" value="N_methyl_site"/>
</dbReference>
<reference evidence="2 3" key="1">
    <citation type="submission" date="2020-05" db="EMBL/GenBank/DDBJ databases">
        <title>Thiomicrorhabdus sediminis sp.nov. and Thiomicrorhabdus xiamenensis sp.nov., novel sulfur-oxidizing bacteria isolated from coastal sediment.</title>
        <authorList>
            <person name="Liu X."/>
        </authorList>
    </citation>
    <scope>NUCLEOTIDE SEQUENCE [LARGE SCALE GENOMIC DNA]</scope>
    <source>
        <strain evidence="2 3">G2</strain>
    </source>
</reference>
<protein>
    <submittedName>
        <fullName evidence="2">Prepilin-type N-terminal cleavage/methylation domain-containing protein</fullName>
    </submittedName>
</protein>
<evidence type="ECO:0000256" key="1">
    <source>
        <dbReference type="SAM" id="Phobius"/>
    </source>
</evidence>
<dbReference type="InterPro" id="IPR045584">
    <property type="entry name" value="Pilin-like"/>
</dbReference>
<dbReference type="PROSITE" id="PS00409">
    <property type="entry name" value="PROKAR_NTER_METHYL"/>
    <property type="match status" value="1"/>
</dbReference>
<evidence type="ECO:0000313" key="2">
    <source>
        <dbReference type="EMBL" id="QKI90263.1"/>
    </source>
</evidence>
<dbReference type="EMBL" id="CP054020">
    <property type="protein sequence ID" value="QKI90263.1"/>
    <property type="molecule type" value="Genomic_DNA"/>
</dbReference>
<proteinExistence type="predicted"/>
<keyword evidence="1" id="KW-1133">Transmembrane helix</keyword>
<keyword evidence="1" id="KW-0472">Membrane</keyword>
<dbReference type="Pfam" id="PF07963">
    <property type="entry name" value="N_methyl"/>
    <property type="match status" value="1"/>
</dbReference>
<dbReference type="AlphaFoldDB" id="A0A7D4ST70"/>
<feature type="transmembrane region" description="Helical" evidence="1">
    <location>
        <begin position="12"/>
        <end position="31"/>
    </location>
</feature>
<evidence type="ECO:0000313" key="3">
    <source>
        <dbReference type="Proteomes" id="UP000504724"/>
    </source>
</evidence>
<keyword evidence="1" id="KW-0812">Transmembrane</keyword>
<keyword evidence="3" id="KW-1185">Reference proteome</keyword>
<dbReference type="SUPFAM" id="SSF54523">
    <property type="entry name" value="Pili subunits"/>
    <property type="match status" value="1"/>
</dbReference>
<dbReference type="NCBIfam" id="TIGR02532">
    <property type="entry name" value="IV_pilin_GFxxxE"/>
    <property type="match status" value="1"/>
</dbReference>
<dbReference type="Gene3D" id="3.30.700.10">
    <property type="entry name" value="Glycoprotein, Type 4 Pilin"/>
    <property type="match status" value="1"/>
</dbReference>
<gene>
    <name evidence="2" type="ORF">HQN79_02660</name>
</gene>
<name>A0A7D4ST70_9GAMM</name>
<accession>A0A7D4ST70</accession>
<sequence>MKAQRHAQKGFTLVEIAIVLVIIGLLLGGVLKGQEMINSAKIKSDTDALKSLQASAYAYRDRMGFYPGSARSTTPTDSTLNGTIIQDDISSSTDVPAIGDNLFFSELYDQGFLKGVNPIPEIDEGGAWTAGQGGGTAVPALMGGNIGLKTNKNYICITLTTDTSAEIVTGMDIKLDDGEGTTGIVITNPSATPTTTPSHACLEM</sequence>
<dbReference type="KEGG" id="txa:HQN79_02660"/>